<accession>A0A1B9H4C0</accession>
<dbReference type="InterPro" id="IPR013083">
    <property type="entry name" value="Znf_RING/FYVE/PHD"/>
</dbReference>
<feature type="compositionally biased region" description="Basic and acidic residues" evidence="13">
    <location>
        <begin position="238"/>
        <end position="248"/>
    </location>
</feature>
<gene>
    <name evidence="16" type="ORF">I316_00333</name>
</gene>
<feature type="transmembrane region" description="Helical" evidence="14">
    <location>
        <begin position="139"/>
        <end position="172"/>
    </location>
</feature>
<keyword evidence="10 14" id="KW-1133">Transmembrane helix</keyword>
<keyword evidence="5 14" id="KW-0812">Transmembrane</keyword>
<dbReference type="GO" id="GO:0016567">
    <property type="term" value="P:protein ubiquitination"/>
    <property type="evidence" value="ECO:0007669"/>
    <property type="project" value="TreeGrafter"/>
</dbReference>
<dbReference type="PANTHER" id="PTHR45977">
    <property type="entry name" value="TARGET OF ERK KINASE MPK-1"/>
    <property type="match status" value="1"/>
</dbReference>
<evidence type="ECO:0000259" key="15">
    <source>
        <dbReference type="PROSITE" id="PS50089"/>
    </source>
</evidence>
<keyword evidence="11 14" id="KW-0472">Membrane</keyword>
<dbReference type="PROSITE" id="PS50089">
    <property type="entry name" value="ZF_RING_2"/>
    <property type="match status" value="1"/>
</dbReference>
<dbReference type="InterPro" id="IPR001841">
    <property type="entry name" value="Znf_RING"/>
</dbReference>
<feature type="transmembrane region" description="Helical" evidence="14">
    <location>
        <begin position="192"/>
        <end position="212"/>
    </location>
</feature>
<evidence type="ECO:0000256" key="9">
    <source>
        <dbReference type="ARBA" id="ARBA00022833"/>
    </source>
</evidence>
<dbReference type="Pfam" id="PF13639">
    <property type="entry name" value="zf-RING_2"/>
    <property type="match status" value="1"/>
</dbReference>
<feature type="transmembrane region" description="Helical" evidence="14">
    <location>
        <begin position="334"/>
        <end position="361"/>
    </location>
</feature>
<organism evidence="16 17">
    <name type="scientific">Kwoniella heveanensis BCC8398</name>
    <dbReference type="NCBI Taxonomy" id="1296120"/>
    <lineage>
        <taxon>Eukaryota</taxon>
        <taxon>Fungi</taxon>
        <taxon>Dikarya</taxon>
        <taxon>Basidiomycota</taxon>
        <taxon>Agaricomycotina</taxon>
        <taxon>Tremellomycetes</taxon>
        <taxon>Tremellales</taxon>
        <taxon>Cryptococcaceae</taxon>
        <taxon>Kwoniella</taxon>
    </lineage>
</organism>
<evidence type="ECO:0000256" key="4">
    <source>
        <dbReference type="ARBA" id="ARBA00022679"/>
    </source>
</evidence>
<dbReference type="STRING" id="1296120.A0A1B9H4C0"/>
<dbReference type="GO" id="GO:0016020">
    <property type="term" value="C:membrane"/>
    <property type="evidence" value="ECO:0007669"/>
    <property type="project" value="UniProtKB-SubCell"/>
</dbReference>
<dbReference type="Proteomes" id="UP000092666">
    <property type="component" value="Unassembled WGS sequence"/>
</dbReference>
<feature type="compositionally biased region" description="Polar residues" evidence="13">
    <location>
        <begin position="9"/>
        <end position="29"/>
    </location>
</feature>
<evidence type="ECO:0000256" key="5">
    <source>
        <dbReference type="ARBA" id="ARBA00022692"/>
    </source>
</evidence>
<evidence type="ECO:0000256" key="7">
    <source>
        <dbReference type="ARBA" id="ARBA00022771"/>
    </source>
</evidence>
<proteinExistence type="predicted"/>
<evidence type="ECO:0000256" key="13">
    <source>
        <dbReference type="SAM" id="MobiDB-lite"/>
    </source>
</evidence>
<evidence type="ECO:0000256" key="1">
    <source>
        <dbReference type="ARBA" id="ARBA00000900"/>
    </source>
</evidence>
<feature type="domain" description="RING-type" evidence="15">
    <location>
        <begin position="461"/>
        <end position="511"/>
    </location>
</feature>
<comment type="subcellular location">
    <subcellularLocation>
        <location evidence="2">Membrane</location>
        <topology evidence="2">Multi-pass membrane protein</topology>
    </subcellularLocation>
</comment>
<protein>
    <recommendedName>
        <fullName evidence="3">RING-type E3 ubiquitin transferase</fullName>
        <ecNumber evidence="3">2.3.2.27</ecNumber>
    </recommendedName>
</protein>
<keyword evidence="6" id="KW-0479">Metal-binding</keyword>
<dbReference type="EC" id="2.3.2.27" evidence="3"/>
<evidence type="ECO:0000256" key="12">
    <source>
        <dbReference type="PROSITE-ProRule" id="PRU00175"/>
    </source>
</evidence>
<dbReference type="GO" id="GO:0061630">
    <property type="term" value="F:ubiquitin protein ligase activity"/>
    <property type="evidence" value="ECO:0007669"/>
    <property type="project" value="UniProtKB-EC"/>
</dbReference>
<keyword evidence="4" id="KW-0808">Transferase</keyword>
<feature type="compositionally biased region" description="Basic and acidic residues" evidence="13">
    <location>
        <begin position="40"/>
        <end position="63"/>
    </location>
</feature>
<dbReference type="GO" id="GO:0008270">
    <property type="term" value="F:zinc ion binding"/>
    <property type="evidence" value="ECO:0007669"/>
    <property type="project" value="UniProtKB-KW"/>
</dbReference>
<feature type="compositionally biased region" description="Polar residues" evidence="13">
    <location>
        <begin position="250"/>
        <end position="262"/>
    </location>
</feature>
<evidence type="ECO:0000256" key="3">
    <source>
        <dbReference type="ARBA" id="ARBA00012483"/>
    </source>
</evidence>
<keyword evidence="7 12" id="KW-0863">Zinc-finger</keyword>
<keyword evidence="17" id="KW-1185">Reference proteome</keyword>
<feature type="compositionally biased region" description="Low complexity" evidence="13">
    <location>
        <begin position="75"/>
        <end position="86"/>
    </location>
</feature>
<comment type="catalytic activity">
    <reaction evidence="1">
        <text>S-ubiquitinyl-[E2 ubiquitin-conjugating enzyme]-L-cysteine + [acceptor protein]-L-lysine = [E2 ubiquitin-conjugating enzyme]-L-cysteine + N(6)-ubiquitinyl-[acceptor protein]-L-lysine.</text>
        <dbReference type="EC" id="2.3.2.27"/>
    </reaction>
</comment>
<feature type="region of interest" description="Disordered" evidence="13">
    <location>
        <begin position="411"/>
        <end position="434"/>
    </location>
</feature>
<evidence type="ECO:0000256" key="11">
    <source>
        <dbReference type="ARBA" id="ARBA00023136"/>
    </source>
</evidence>
<dbReference type="SMART" id="SM00184">
    <property type="entry name" value="RING"/>
    <property type="match status" value="1"/>
</dbReference>
<dbReference type="AlphaFoldDB" id="A0A1B9H4C0"/>
<dbReference type="Gene3D" id="3.30.40.10">
    <property type="entry name" value="Zinc/RING finger domain, C3HC4 (zinc finger)"/>
    <property type="match status" value="1"/>
</dbReference>
<evidence type="ECO:0000313" key="16">
    <source>
        <dbReference type="EMBL" id="OCF38109.1"/>
    </source>
</evidence>
<dbReference type="EMBL" id="KI669492">
    <property type="protein sequence ID" value="OCF38109.1"/>
    <property type="molecule type" value="Genomic_DNA"/>
</dbReference>
<evidence type="ECO:0000256" key="10">
    <source>
        <dbReference type="ARBA" id="ARBA00022989"/>
    </source>
</evidence>
<name>A0A1B9H4C0_9TREE</name>
<evidence type="ECO:0000256" key="6">
    <source>
        <dbReference type="ARBA" id="ARBA00022723"/>
    </source>
</evidence>
<keyword evidence="9" id="KW-0862">Zinc</keyword>
<reference evidence="17" key="2">
    <citation type="submission" date="2013-12" db="EMBL/GenBank/DDBJ databases">
        <title>Evolution of pathogenesis and genome organization in the Tremellales.</title>
        <authorList>
            <person name="Cuomo C."/>
            <person name="Litvintseva A."/>
            <person name="Heitman J."/>
            <person name="Chen Y."/>
            <person name="Sun S."/>
            <person name="Springer D."/>
            <person name="Dromer F."/>
            <person name="Young S."/>
            <person name="Zeng Q."/>
            <person name="Chapman S."/>
            <person name="Gujja S."/>
            <person name="Saif S."/>
            <person name="Birren B."/>
        </authorList>
    </citation>
    <scope>NUCLEOTIDE SEQUENCE [LARGE SCALE GENOMIC DNA]</scope>
    <source>
        <strain evidence="17">BCC8398</strain>
    </source>
</reference>
<evidence type="ECO:0000256" key="14">
    <source>
        <dbReference type="SAM" id="Phobius"/>
    </source>
</evidence>
<dbReference type="SUPFAM" id="SSF57850">
    <property type="entry name" value="RING/U-box"/>
    <property type="match status" value="1"/>
</dbReference>
<dbReference type="GO" id="GO:0006511">
    <property type="term" value="P:ubiquitin-dependent protein catabolic process"/>
    <property type="evidence" value="ECO:0007669"/>
    <property type="project" value="TreeGrafter"/>
</dbReference>
<evidence type="ECO:0000256" key="2">
    <source>
        <dbReference type="ARBA" id="ARBA00004141"/>
    </source>
</evidence>
<evidence type="ECO:0000256" key="8">
    <source>
        <dbReference type="ARBA" id="ARBA00022786"/>
    </source>
</evidence>
<dbReference type="PANTHER" id="PTHR45977:SF4">
    <property type="entry name" value="RING-TYPE DOMAIN-CONTAINING PROTEIN"/>
    <property type="match status" value="1"/>
</dbReference>
<reference evidence="16 17" key="1">
    <citation type="submission" date="2013-07" db="EMBL/GenBank/DDBJ databases">
        <title>The Genome Sequence of Cryptococcus heveanensis BCC8398.</title>
        <authorList>
            <consortium name="The Broad Institute Genome Sequencing Platform"/>
            <person name="Cuomo C."/>
            <person name="Litvintseva A."/>
            <person name="Chen Y."/>
            <person name="Heitman J."/>
            <person name="Sun S."/>
            <person name="Springer D."/>
            <person name="Dromer F."/>
            <person name="Young S.K."/>
            <person name="Zeng Q."/>
            <person name="Gargeya S."/>
            <person name="Fitzgerald M."/>
            <person name="Abouelleil A."/>
            <person name="Alvarado L."/>
            <person name="Berlin A.M."/>
            <person name="Chapman S.B."/>
            <person name="Dewar J."/>
            <person name="Goldberg J."/>
            <person name="Griggs A."/>
            <person name="Gujja S."/>
            <person name="Hansen M."/>
            <person name="Howarth C."/>
            <person name="Imamovic A."/>
            <person name="Larimer J."/>
            <person name="McCowan C."/>
            <person name="Murphy C."/>
            <person name="Pearson M."/>
            <person name="Priest M."/>
            <person name="Roberts A."/>
            <person name="Saif S."/>
            <person name="Shea T."/>
            <person name="Sykes S."/>
            <person name="Wortman J."/>
            <person name="Nusbaum C."/>
            <person name="Birren B."/>
        </authorList>
    </citation>
    <scope>NUCLEOTIDE SEQUENCE [LARGE SCALE GENOMIC DNA]</scope>
    <source>
        <strain evidence="16 17">BCC8398</strain>
    </source>
</reference>
<evidence type="ECO:0000313" key="17">
    <source>
        <dbReference type="Proteomes" id="UP000092666"/>
    </source>
</evidence>
<sequence length="530" mass="58044">MPGAYTYTPHVNAQAGPSSSPAHTYNQPGSSTTTVSSSPDRPDIQSHTELDEDHSTTAHDRTPEAASAPISTLAPIITTTGRPGTIQHDRSRATNTHTTPPDDDRGARGAVLGRHDRRRRRSVNGRAALEGIERFRNSWVCVLIIKVVVALAQVITLLVFLILASTLSSPLYPSLKQSGPSETCPKPRLFQAWMAVQMFRLTACLSLSMWVWRKKRLIENVVRRDRNADLEAGPVEARPTEADPHEGEANAQSGERQQSVASASADRATGQPQATQVERAEVSGVVSLKVASRLRKWINVLAFVLFILGNILVFKPLPSESGDSTCYNASPMLWWGVMSVTAVGWAFAAQVVVWALLGMLLGLTRMILRRMGILPPLPQPELARPSRPAPLSKTEVNKLGYVIYLPESAAPTSVPSELNPASPTASATDRTQHNQQDLLAQEKGLNVRHPIVRLEESQATCGICQEDYVAPERGAEGQLEPLRQLGCGHVYHAKCIDQWLTKQAGNCPFCNRSVEIMIRQAKEKKRKQEA</sequence>
<keyword evidence="8" id="KW-0833">Ubl conjugation pathway</keyword>
<feature type="transmembrane region" description="Helical" evidence="14">
    <location>
        <begin position="297"/>
        <end position="314"/>
    </location>
</feature>
<dbReference type="OrthoDB" id="2623028at2759"/>
<feature type="region of interest" description="Disordered" evidence="13">
    <location>
        <begin position="1"/>
        <end position="120"/>
    </location>
</feature>
<feature type="region of interest" description="Disordered" evidence="13">
    <location>
        <begin position="232"/>
        <end position="276"/>
    </location>
</feature>